<sequence>MDDDEVKPFKIKDAAEAVAAIAKAIPIYQDAIQPGAKEIGKAGKKVGETINALLSPFNYVIWKFEYFKKFVDEDVAKKLENTLPEDIIQPKLNVAGPLFETLRYSVEDVELREMFANLLANAMDKNTANKAHPSFVEILKQITSDEAKIMQHFNSVKVLPKIDIVAKRKDQPHFDIYMKNYSLVDIKSLKIISEMAPIYIDNLCRFGLLTTYDGVKMIDETKYEPLLEHKMFIDAIETIDGWDHESRISKGFISRTNYGSLFCEVCIDDKSFTSNAP</sequence>
<keyword evidence="2" id="KW-1185">Reference proteome</keyword>
<evidence type="ECO:0000313" key="1">
    <source>
        <dbReference type="EMBL" id="MZR31056.1"/>
    </source>
</evidence>
<accession>A0A6L8W7I8</accession>
<name>A0A6L8W7I8_9PROT</name>
<reference evidence="1 2" key="1">
    <citation type="submission" date="2019-12" db="EMBL/GenBank/DDBJ databases">
        <title>Snethiella sp. nov. sp. isolated from sea sand.</title>
        <authorList>
            <person name="Kim J."/>
            <person name="Jeong S.E."/>
            <person name="Jung H.S."/>
            <person name="Jeon C.O."/>
        </authorList>
    </citation>
    <scope>NUCLEOTIDE SEQUENCE [LARGE SCALE GENOMIC DNA]</scope>
    <source>
        <strain evidence="1 2">DP05</strain>
    </source>
</reference>
<dbReference type="AlphaFoldDB" id="A0A6L8W7I8"/>
<dbReference type="Gene3D" id="3.30.110.190">
    <property type="match status" value="1"/>
</dbReference>
<dbReference type="Proteomes" id="UP000476030">
    <property type="component" value="Unassembled WGS sequence"/>
</dbReference>
<proteinExistence type="predicted"/>
<dbReference type="RefSeq" id="WP_161315587.1">
    <property type="nucleotide sequence ID" value="NZ_WTUW01000002.1"/>
</dbReference>
<dbReference type="Pfam" id="PF14337">
    <property type="entry name" value="Abi_alpha"/>
    <property type="match status" value="1"/>
</dbReference>
<gene>
    <name evidence="1" type="ORF">GQE98_10475</name>
</gene>
<dbReference type="InterPro" id="IPR025506">
    <property type="entry name" value="Abi_alpha"/>
</dbReference>
<dbReference type="EMBL" id="WTUW01000002">
    <property type="protein sequence ID" value="MZR31056.1"/>
    <property type="molecule type" value="Genomic_DNA"/>
</dbReference>
<evidence type="ECO:0000313" key="2">
    <source>
        <dbReference type="Proteomes" id="UP000476030"/>
    </source>
</evidence>
<protein>
    <submittedName>
        <fullName evidence="1">DUF4393 domain-containing protein</fullName>
    </submittedName>
</protein>
<comment type="caution">
    <text evidence="1">The sequence shown here is derived from an EMBL/GenBank/DDBJ whole genome shotgun (WGS) entry which is preliminary data.</text>
</comment>
<organism evidence="1 2">
    <name type="scientific">Sneathiella litorea</name>
    <dbReference type="NCBI Taxonomy" id="2606216"/>
    <lineage>
        <taxon>Bacteria</taxon>
        <taxon>Pseudomonadati</taxon>
        <taxon>Pseudomonadota</taxon>
        <taxon>Alphaproteobacteria</taxon>
        <taxon>Sneathiellales</taxon>
        <taxon>Sneathiellaceae</taxon>
        <taxon>Sneathiella</taxon>
    </lineage>
</organism>